<protein>
    <submittedName>
        <fullName evidence="2">TLR adaptor interacting with endolysosomal SLC15A4</fullName>
    </submittedName>
</protein>
<dbReference type="InterPro" id="IPR027869">
    <property type="entry name" value="TASL"/>
</dbReference>
<dbReference type="PANTHER" id="PTHR14889">
    <property type="entry name" value="RCG36411"/>
    <property type="match status" value="1"/>
</dbReference>
<dbReference type="OrthoDB" id="9892060at2759"/>
<dbReference type="RefSeq" id="XP_006639334.1">
    <property type="nucleotide sequence ID" value="XM_006639271.2"/>
</dbReference>
<dbReference type="HOGENOM" id="CLU_081014_0_0_1"/>
<dbReference type="Ensembl" id="ENSLOCT00000021943.1">
    <property type="protein sequence ID" value="ENSLOCP00000021905.1"/>
    <property type="gene ID" value="ENSLOCG00000017801.1"/>
</dbReference>
<dbReference type="GO" id="GO:0035751">
    <property type="term" value="P:regulation of lysosomal lumen pH"/>
    <property type="evidence" value="ECO:0000318"/>
    <property type="project" value="GO_Central"/>
</dbReference>
<evidence type="ECO:0000256" key="1">
    <source>
        <dbReference type="SAM" id="MobiDB-lite"/>
    </source>
</evidence>
<evidence type="ECO:0000313" key="2">
    <source>
        <dbReference type="Ensembl" id="ENSLOCP00000021905.1"/>
    </source>
</evidence>
<reference evidence="3" key="1">
    <citation type="submission" date="2011-12" db="EMBL/GenBank/DDBJ databases">
        <title>The Draft Genome of Lepisosteus oculatus.</title>
        <authorList>
            <consortium name="The Broad Institute Genome Assembly &amp; Analysis Group"/>
            <consortium name="Computational R&amp;D Group"/>
            <consortium name="and Sequencing Platform"/>
            <person name="Di Palma F."/>
            <person name="Alfoldi J."/>
            <person name="Johnson J."/>
            <person name="Berlin A."/>
            <person name="Gnerre S."/>
            <person name="Jaffe D."/>
            <person name="MacCallum I."/>
            <person name="Young S."/>
            <person name="Walker B.J."/>
            <person name="Lander E.S."/>
            <person name="Lindblad-Toh K."/>
        </authorList>
    </citation>
    <scope>NUCLEOTIDE SEQUENCE [LARGE SCALE GENOMIC DNA]</scope>
</reference>
<organism evidence="2 3">
    <name type="scientific">Lepisosteus oculatus</name>
    <name type="common">Spotted gar</name>
    <dbReference type="NCBI Taxonomy" id="7918"/>
    <lineage>
        <taxon>Eukaryota</taxon>
        <taxon>Metazoa</taxon>
        <taxon>Chordata</taxon>
        <taxon>Craniata</taxon>
        <taxon>Vertebrata</taxon>
        <taxon>Euteleostomi</taxon>
        <taxon>Actinopterygii</taxon>
        <taxon>Neopterygii</taxon>
        <taxon>Holostei</taxon>
        <taxon>Semionotiformes</taxon>
        <taxon>Lepisosteidae</taxon>
        <taxon>Lepisosteus</taxon>
    </lineage>
</organism>
<dbReference type="GeneID" id="102685624"/>
<dbReference type="InParanoid" id="W5NMP6"/>
<dbReference type="STRING" id="7918.ENSLOCP00000021905"/>
<dbReference type="KEGG" id="loc:102685624"/>
<dbReference type="OMA" id="MFHDSSP"/>
<evidence type="ECO:0000313" key="3">
    <source>
        <dbReference type="Proteomes" id="UP000018468"/>
    </source>
</evidence>
<keyword evidence="3" id="KW-1185">Reference proteome</keyword>
<reference evidence="2" key="2">
    <citation type="submission" date="2025-08" db="UniProtKB">
        <authorList>
            <consortium name="Ensembl"/>
        </authorList>
    </citation>
    <scope>IDENTIFICATION</scope>
</reference>
<dbReference type="PANTHER" id="PTHR14889:SF3">
    <property type="entry name" value="TLR ADAPTER INTERACTING WITH SLC15A4 ON THE LYSOSOME"/>
    <property type="match status" value="1"/>
</dbReference>
<dbReference type="EMBL" id="AHAT01003456">
    <property type="status" value="NOT_ANNOTATED_CDS"/>
    <property type="molecule type" value="Genomic_DNA"/>
</dbReference>
<dbReference type="RefSeq" id="XP_015219536.1">
    <property type="nucleotide sequence ID" value="XM_015364050.1"/>
</dbReference>
<dbReference type="Pfam" id="PF15133">
    <property type="entry name" value="TASL"/>
    <property type="match status" value="1"/>
</dbReference>
<feature type="region of interest" description="Disordered" evidence="1">
    <location>
        <begin position="44"/>
        <end position="64"/>
    </location>
</feature>
<reference evidence="2" key="3">
    <citation type="submission" date="2025-09" db="UniProtKB">
        <authorList>
            <consortium name="Ensembl"/>
        </authorList>
    </citation>
    <scope>IDENTIFICATION</scope>
</reference>
<dbReference type="Bgee" id="ENSLOCG00000017801">
    <property type="expression patterns" value="Expressed in ovary and 10 other cell types or tissues"/>
</dbReference>
<sequence length="297" mass="33286">MLCESFLWAIPYGNDGDRDNQMPSKFEEVENYALSSVTSAINLTSNSPETELPNKPSKSKSMGRFIKKESSWNKSQSKKSEVQQCSRQISPVVHIPRQVTSSKEAYLVPSSCKSICKDYNDLQIAGDQVMPLSSSTVSFTLDSSVEFAEGPFLQSCEIPPAMETPRPSLEYVRKPIKADSSCWRVESVKEKSFLHHSRPLSNAMLNEYLEQKIMDLYKQYMVDSMLTSNSPTTILASELILTNVDQITQQISREQNMEAAKAKDMVISCLLRVASGIQSSELSTPQLQISSERSINR</sequence>
<dbReference type="RefSeq" id="XP_015219537.1">
    <property type="nucleotide sequence ID" value="XM_015364051.1"/>
</dbReference>
<name>W5NMP6_LEPOC</name>
<dbReference type="AlphaFoldDB" id="W5NMP6"/>
<proteinExistence type="predicted"/>
<dbReference type="GO" id="GO:0034121">
    <property type="term" value="P:regulation of toll-like receptor signaling pathway"/>
    <property type="evidence" value="ECO:0007669"/>
    <property type="project" value="InterPro"/>
</dbReference>
<dbReference type="Proteomes" id="UP000018468">
    <property type="component" value="Linkage group LG17"/>
</dbReference>
<dbReference type="RefSeq" id="XP_015219535.1">
    <property type="nucleotide sequence ID" value="XM_015364049.1"/>
</dbReference>
<accession>W5NMP6</accession>
<dbReference type="eggNOG" id="ENOG502QTA8">
    <property type="taxonomic scope" value="Eukaryota"/>
</dbReference>
<dbReference type="GeneTree" id="ENSGT00390000011425"/>